<feature type="transmembrane region" description="Helical" evidence="6">
    <location>
        <begin position="298"/>
        <end position="318"/>
    </location>
</feature>
<feature type="transmembrane region" description="Helical" evidence="6">
    <location>
        <begin position="184"/>
        <end position="203"/>
    </location>
</feature>
<dbReference type="PANTHER" id="PTHR30250">
    <property type="entry name" value="PST FAMILY PREDICTED COLANIC ACID TRANSPORTER"/>
    <property type="match status" value="1"/>
</dbReference>
<feature type="transmembrane region" description="Helical" evidence="6">
    <location>
        <begin position="367"/>
        <end position="388"/>
    </location>
</feature>
<feature type="transmembrane region" description="Helical" evidence="6">
    <location>
        <begin position="124"/>
        <end position="143"/>
    </location>
</feature>
<keyword evidence="5 6" id="KW-0472">Membrane</keyword>
<sequence>MRGLLRRVRSAVQPMLRRDALWIVSDQALWSGYTFLGAVLAARLLHPDAYGAYALGVATWITVMALSRALVSQPFVVAASSKPPGVWDRDARGAAGAALLVGSVIGSGLVLVGLLLGLGTNTGTVLVLLGGFAPVLVVQDFFRNAAYSVGAPRRSVINGCIVVSIWGTSLAAVVAVGASSAGTVFLAWGLGGAAGAFVAFRQFALTPALGRPALAWLSSHRHTVGWFGCAELAYLAGMQSVYVLVVVVLGDADLGGLRLVMALLGPVQLVVASIQFVGLPSASRRHAEHGMHQAIAPALRLSGTATAVASVYLLVLAVGSEQLLVALVGAAYSSFAGLALPVALAFVVSVVALGPTLAIKAAGAGRAFAVVQVVVLALRLSLTAVLAPTVGLMGVAWGLVVASLVEASLLWFALRRLARRAERTPVAGAQSMRESV</sequence>
<dbReference type="GO" id="GO:0005886">
    <property type="term" value="C:plasma membrane"/>
    <property type="evidence" value="ECO:0007669"/>
    <property type="project" value="UniProtKB-SubCell"/>
</dbReference>
<accession>A0A1I2JFF0</accession>
<feature type="transmembrane region" description="Helical" evidence="6">
    <location>
        <begin position="21"/>
        <end position="44"/>
    </location>
</feature>
<evidence type="ECO:0000313" key="7">
    <source>
        <dbReference type="EMBL" id="SFF51391.1"/>
    </source>
</evidence>
<evidence type="ECO:0000256" key="2">
    <source>
        <dbReference type="ARBA" id="ARBA00022475"/>
    </source>
</evidence>
<dbReference type="OrthoDB" id="3701119at2"/>
<protein>
    <submittedName>
        <fullName evidence="7">Membrane protein involved in the export of O-antigen and teichoic acid</fullName>
    </submittedName>
</protein>
<evidence type="ECO:0000256" key="3">
    <source>
        <dbReference type="ARBA" id="ARBA00022692"/>
    </source>
</evidence>
<feature type="transmembrane region" description="Helical" evidence="6">
    <location>
        <begin position="155"/>
        <end position="178"/>
    </location>
</feature>
<comment type="subcellular location">
    <subcellularLocation>
        <location evidence="1">Cell membrane</location>
        <topology evidence="1">Multi-pass membrane protein</topology>
    </subcellularLocation>
</comment>
<feature type="transmembrane region" description="Helical" evidence="6">
    <location>
        <begin position="330"/>
        <end position="355"/>
    </location>
</feature>
<feature type="transmembrane region" description="Helical" evidence="6">
    <location>
        <begin position="92"/>
        <end position="118"/>
    </location>
</feature>
<keyword evidence="2" id="KW-1003">Cell membrane</keyword>
<reference evidence="8" key="1">
    <citation type="submission" date="2016-10" db="EMBL/GenBank/DDBJ databases">
        <authorList>
            <person name="Varghese N."/>
            <person name="Submissions S."/>
        </authorList>
    </citation>
    <scope>NUCLEOTIDE SEQUENCE [LARGE SCALE GENOMIC DNA]</scope>
    <source>
        <strain evidence="8">DSM 46838</strain>
    </source>
</reference>
<feature type="transmembrane region" description="Helical" evidence="6">
    <location>
        <begin position="50"/>
        <end position="71"/>
    </location>
</feature>
<proteinExistence type="predicted"/>
<dbReference type="EMBL" id="FOND01000015">
    <property type="protein sequence ID" value="SFF51391.1"/>
    <property type="molecule type" value="Genomic_DNA"/>
</dbReference>
<dbReference type="InterPro" id="IPR050833">
    <property type="entry name" value="Poly_Biosynth_Transport"/>
</dbReference>
<evidence type="ECO:0000256" key="4">
    <source>
        <dbReference type="ARBA" id="ARBA00022989"/>
    </source>
</evidence>
<dbReference type="PANTHER" id="PTHR30250:SF26">
    <property type="entry name" value="PSMA PROTEIN"/>
    <property type="match status" value="1"/>
</dbReference>
<dbReference type="Proteomes" id="UP000198589">
    <property type="component" value="Unassembled WGS sequence"/>
</dbReference>
<evidence type="ECO:0000256" key="6">
    <source>
        <dbReference type="SAM" id="Phobius"/>
    </source>
</evidence>
<feature type="transmembrane region" description="Helical" evidence="6">
    <location>
        <begin position="256"/>
        <end position="277"/>
    </location>
</feature>
<feature type="transmembrane region" description="Helical" evidence="6">
    <location>
        <begin position="394"/>
        <end position="414"/>
    </location>
</feature>
<feature type="transmembrane region" description="Helical" evidence="6">
    <location>
        <begin position="224"/>
        <end position="250"/>
    </location>
</feature>
<evidence type="ECO:0000256" key="5">
    <source>
        <dbReference type="ARBA" id="ARBA00023136"/>
    </source>
</evidence>
<gene>
    <name evidence="7" type="ORF">SAMN05216574_115118</name>
</gene>
<dbReference type="AlphaFoldDB" id="A0A1I2JFF0"/>
<keyword evidence="8" id="KW-1185">Reference proteome</keyword>
<dbReference type="RefSeq" id="WP_092201787.1">
    <property type="nucleotide sequence ID" value="NZ_FOND01000015.1"/>
</dbReference>
<keyword evidence="3 6" id="KW-0812">Transmembrane</keyword>
<dbReference type="STRING" id="1798228.SAMN05216574_115118"/>
<organism evidence="7 8">
    <name type="scientific">Blastococcus tunisiensis</name>
    <dbReference type="NCBI Taxonomy" id="1798228"/>
    <lineage>
        <taxon>Bacteria</taxon>
        <taxon>Bacillati</taxon>
        <taxon>Actinomycetota</taxon>
        <taxon>Actinomycetes</taxon>
        <taxon>Geodermatophilales</taxon>
        <taxon>Geodermatophilaceae</taxon>
        <taxon>Blastococcus</taxon>
    </lineage>
</organism>
<evidence type="ECO:0000256" key="1">
    <source>
        <dbReference type="ARBA" id="ARBA00004651"/>
    </source>
</evidence>
<keyword evidence="4 6" id="KW-1133">Transmembrane helix</keyword>
<name>A0A1I2JFF0_9ACTN</name>
<evidence type="ECO:0000313" key="8">
    <source>
        <dbReference type="Proteomes" id="UP000198589"/>
    </source>
</evidence>